<dbReference type="EMBL" id="CAKMMF010000037">
    <property type="protein sequence ID" value="CAH1221811.1"/>
    <property type="molecule type" value="Genomic_DNA"/>
</dbReference>
<reference evidence="2" key="1">
    <citation type="submission" date="2022-01" db="EMBL/GenBank/DDBJ databases">
        <authorList>
            <person name="Criscuolo A."/>
        </authorList>
    </citation>
    <scope>NUCLEOTIDE SEQUENCE</scope>
    <source>
        <strain evidence="2">CIP111893</strain>
    </source>
</reference>
<dbReference type="SUPFAM" id="SSF53474">
    <property type="entry name" value="alpha/beta-Hydrolases"/>
    <property type="match status" value="1"/>
</dbReference>
<sequence>MEEGIGKRDIVEISDSDRRLNRMETSEAVGFVMLHGAGLGAWIWQDTVSRMEHPVLAIDLPGRGKHANTLTKELTFQQYVEAVLAEVDSFNPRKLILVCHSISGLIGLEIASLRKDRIVGFIAVGAAIPSGNGSFLSCIPGMQRAFLSVMLAVAGTKPPASAIRSGLCSDLDDHLAARVVERFVPESRKIYTEKLTRRGTPHNALYVLLKQDRQFQPSLQKRMAENLQASETAELDSGHLPMLSKPEELAQICKQYAESIGGGVQRA</sequence>
<dbReference type="InterPro" id="IPR052897">
    <property type="entry name" value="Sec-Metab_Biosynth_Hydrolase"/>
</dbReference>
<dbReference type="GO" id="GO:0070205">
    <property type="term" value="F:2-succinyl-6-hydroxy-2,4-cyclohexadiene-1-carboxylate synthase activity"/>
    <property type="evidence" value="ECO:0007669"/>
    <property type="project" value="UniProtKB-EC"/>
</dbReference>
<dbReference type="InterPro" id="IPR000073">
    <property type="entry name" value="AB_hydrolase_1"/>
</dbReference>
<dbReference type="InterPro" id="IPR029058">
    <property type="entry name" value="AB_hydrolase_fold"/>
</dbReference>
<organism evidence="2 3">
    <name type="scientific">Paenibacillus plantiphilus</name>
    <dbReference type="NCBI Taxonomy" id="2905650"/>
    <lineage>
        <taxon>Bacteria</taxon>
        <taxon>Bacillati</taxon>
        <taxon>Bacillota</taxon>
        <taxon>Bacilli</taxon>
        <taxon>Bacillales</taxon>
        <taxon>Paenibacillaceae</taxon>
        <taxon>Paenibacillus</taxon>
    </lineage>
</organism>
<evidence type="ECO:0000313" key="2">
    <source>
        <dbReference type="EMBL" id="CAH1221811.1"/>
    </source>
</evidence>
<name>A0ABM9CR08_9BACL</name>
<dbReference type="RefSeq" id="WP_236345683.1">
    <property type="nucleotide sequence ID" value="NZ_CAKMMF010000037.1"/>
</dbReference>
<keyword evidence="2" id="KW-0456">Lyase</keyword>
<comment type="caution">
    <text evidence="2">The sequence shown here is derived from an EMBL/GenBank/DDBJ whole genome shotgun (WGS) entry which is preliminary data.</text>
</comment>
<evidence type="ECO:0000259" key="1">
    <source>
        <dbReference type="Pfam" id="PF12697"/>
    </source>
</evidence>
<proteinExistence type="predicted"/>
<feature type="domain" description="AB hydrolase-1" evidence="1">
    <location>
        <begin position="31"/>
        <end position="251"/>
    </location>
</feature>
<dbReference type="Gene3D" id="3.40.50.1820">
    <property type="entry name" value="alpha/beta hydrolase"/>
    <property type="match status" value="1"/>
</dbReference>
<keyword evidence="3" id="KW-1185">Reference proteome</keyword>
<dbReference type="PANTHER" id="PTHR37017:SF11">
    <property type="entry name" value="ESTERASE_LIPASE_THIOESTERASE DOMAIN-CONTAINING PROTEIN"/>
    <property type="match status" value="1"/>
</dbReference>
<evidence type="ECO:0000313" key="3">
    <source>
        <dbReference type="Proteomes" id="UP000838686"/>
    </source>
</evidence>
<dbReference type="Pfam" id="PF12697">
    <property type="entry name" value="Abhydrolase_6"/>
    <property type="match status" value="1"/>
</dbReference>
<dbReference type="EC" id="4.2.99.20" evidence="2"/>
<gene>
    <name evidence="2" type="primary">menH_2</name>
    <name evidence="2" type="ORF">PAECIP111893_04780</name>
</gene>
<accession>A0ABM9CR08</accession>
<dbReference type="PANTHER" id="PTHR37017">
    <property type="entry name" value="AB HYDROLASE-1 DOMAIN-CONTAINING PROTEIN-RELATED"/>
    <property type="match status" value="1"/>
</dbReference>
<dbReference type="Proteomes" id="UP000838686">
    <property type="component" value="Unassembled WGS sequence"/>
</dbReference>
<protein>
    <submittedName>
        <fullName evidence="2">2-succinyl-6-hydroxy-2, 4-cyclohexadiene-1-carboxylate synthase</fullName>
        <ecNumber evidence="2">4.2.99.20</ecNumber>
    </submittedName>
</protein>